<dbReference type="Pfam" id="PF00908">
    <property type="entry name" value="dTDP_sugar_isom"/>
    <property type="match status" value="1"/>
</dbReference>
<comment type="catalytic activity">
    <reaction evidence="1">
        <text>dTDP-4-dehydro-6-deoxy-alpha-D-glucose = dTDP-4-dehydro-beta-L-rhamnose</text>
        <dbReference type="Rhea" id="RHEA:16969"/>
        <dbReference type="ChEBI" id="CHEBI:57649"/>
        <dbReference type="ChEBI" id="CHEBI:62830"/>
        <dbReference type="EC" id="5.1.3.13"/>
    </reaction>
</comment>
<evidence type="ECO:0000256" key="3">
    <source>
        <dbReference type="ARBA" id="ARBA00012098"/>
    </source>
</evidence>
<comment type="caution">
    <text evidence="8">The sequence shown here is derived from an EMBL/GenBank/DDBJ whole genome shotgun (WGS) entry which is preliminary data.</text>
</comment>
<dbReference type="EMBL" id="JAQIIO010000015">
    <property type="protein sequence ID" value="MDA5095739.1"/>
    <property type="molecule type" value="Genomic_DNA"/>
</dbReference>
<dbReference type="InterPro" id="IPR014710">
    <property type="entry name" value="RmlC-like_jellyroll"/>
</dbReference>
<dbReference type="CDD" id="cd00438">
    <property type="entry name" value="cupin_RmlC"/>
    <property type="match status" value="1"/>
</dbReference>
<accession>A0ABT4W5D5</accession>
<comment type="function">
    <text evidence="2">Catalyzes the epimerization of the C3' and C5'positions of dTDP-6-deoxy-D-xylo-4-hexulose, forming dTDP-6-deoxy-L-lyxo-4-hexulose.</text>
</comment>
<evidence type="ECO:0000256" key="6">
    <source>
        <dbReference type="ARBA" id="ARBA00031424"/>
    </source>
</evidence>
<dbReference type="SUPFAM" id="SSF51182">
    <property type="entry name" value="RmlC-like cupins"/>
    <property type="match status" value="1"/>
</dbReference>
<dbReference type="PANTHER" id="PTHR21047:SF2">
    <property type="entry name" value="THYMIDINE DIPHOSPHO-4-KETO-RHAMNOSE 3,5-EPIMERASE"/>
    <property type="match status" value="1"/>
</dbReference>
<sequence length="180" mass="20358">MQFVATPITGAVEIRPTPNQDSRGFFARSYCAREFAENGLSLPDKQMAISHNLTRATLRGMHYIPETQGEAKLVRCIHGHVFDVIVDMRPNSPSFMMWYGIELSAENLLSLYIPRGVAHGFITLSDNADLFYQFDAFHKPGVETGLRWDDPDIAICWPIAPQTISERDLALPFLRDMDVK</sequence>
<evidence type="ECO:0000313" key="8">
    <source>
        <dbReference type="EMBL" id="MDA5095739.1"/>
    </source>
</evidence>
<reference evidence="8 9" key="1">
    <citation type="submission" date="2023-01" db="EMBL/GenBank/DDBJ databases">
        <authorList>
            <person name="Yoon J.-W."/>
        </authorList>
    </citation>
    <scope>NUCLEOTIDE SEQUENCE [LARGE SCALE GENOMIC DNA]</scope>
    <source>
        <strain evidence="8 9">KMU-50</strain>
    </source>
</reference>
<dbReference type="PANTHER" id="PTHR21047">
    <property type="entry name" value="DTDP-6-DEOXY-D-GLUCOSE-3,5 EPIMERASE"/>
    <property type="match status" value="1"/>
</dbReference>
<proteinExistence type="predicted"/>
<dbReference type="EC" id="5.1.3.13" evidence="3"/>
<dbReference type="RefSeq" id="WP_271055450.1">
    <property type="nucleotide sequence ID" value="NZ_JAQIIO010000015.1"/>
</dbReference>
<evidence type="ECO:0000256" key="5">
    <source>
        <dbReference type="ARBA" id="ARBA00029758"/>
    </source>
</evidence>
<keyword evidence="9" id="KW-1185">Reference proteome</keyword>
<evidence type="ECO:0000256" key="2">
    <source>
        <dbReference type="ARBA" id="ARBA00001997"/>
    </source>
</evidence>
<evidence type="ECO:0000313" key="9">
    <source>
        <dbReference type="Proteomes" id="UP001528040"/>
    </source>
</evidence>
<dbReference type="Gene3D" id="2.60.120.10">
    <property type="entry name" value="Jelly Rolls"/>
    <property type="match status" value="1"/>
</dbReference>
<gene>
    <name evidence="8" type="ORF">O2N63_16740</name>
</gene>
<dbReference type="InterPro" id="IPR000888">
    <property type="entry name" value="RmlC-like"/>
</dbReference>
<dbReference type="Proteomes" id="UP001528040">
    <property type="component" value="Unassembled WGS sequence"/>
</dbReference>
<dbReference type="InterPro" id="IPR011051">
    <property type="entry name" value="RmlC_Cupin_sf"/>
</dbReference>
<evidence type="ECO:0000256" key="4">
    <source>
        <dbReference type="ARBA" id="ARBA00019595"/>
    </source>
</evidence>
<protein>
    <recommendedName>
        <fullName evidence="4">dTDP-4-dehydrorhamnose 3,5-epimerase</fullName>
        <ecNumber evidence="3">5.1.3.13</ecNumber>
    </recommendedName>
    <alternativeName>
        <fullName evidence="6">Thymidine diphospho-4-keto-rhamnose 3,5-epimerase</fullName>
    </alternativeName>
    <alternativeName>
        <fullName evidence="5">dTDP-4-keto-6-deoxyglucose 3,5-epimerase</fullName>
    </alternativeName>
    <alternativeName>
        <fullName evidence="7">dTDP-6-deoxy-D-xylo-4-hexulose 3,5-epimerase</fullName>
    </alternativeName>
</protein>
<name>A0ABT4W5D5_9RHOB</name>
<organism evidence="8 9">
    <name type="scientific">Aliiroseovarius salicola</name>
    <dbReference type="NCBI Taxonomy" id="3009082"/>
    <lineage>
        <taxon>Bacteria</taxon>
        <taxon>Pseudomonadati</taxon>
        <taxon>Pseudomonadota</taxon>
        <taxon>Alphaproteobacteria</taxon>
        <taxon>Rhodobacterales</taxon>
        <taxon>Paracoccaceae</taxon>
        <taxon>Aliiroseovarius</taxon>
    </lineage>
</organism>
<evidence type="ECO:0000256" key="7">
    <source>
        <dbReference type="ARBA" id="ARBA00033311"/>
    </source>
</evidence>
<evidence type="ECO:0000256" key="1">
    <source>
        <dbReference type="ARBA" id="ARBA00001298"/>
    </source>
</evidence>